<dbReference type="HOGENOM" id="CLU_2762799_0_0_1"/>
<reference evidence="2" key="1">
    <citation type="journal article" date="2011" name="Nature">
        <title>Genome sequence and analysis of the tuber crop potato.</title>
        <authorList>
            <consortium name="The Potato Genome Sequencing Consortium"/>
        </authorList>
    </citation>
    <scope>NUCLEOTIDE SEQUENCE [LARGE SCALE GENOMIC DNA]</scope>
    <source>
        <strain evidence="2">cv. DM1-3 516 R44</strain>
    </source>
</reference>
<dbReference type="AlphaFoldDB" id="M1CZV9"/>
<evidence type="ECO:0000313" key="2">
    <source>
        <dbReference type="Proteomes" id="UP000011115"/>
    </source>
</evidence>
<proteinExistence type="predicted"/>
<dbReference type="Proteomes" id="UP000011115">
    <property type="component" value="Unassembled WGS sequence"/>
</dbReference>
<keyword evidence="2" id="KW-1185">Reference proteome</keyword>
<dbReference type="ExpressionAtlas" id="M1CZV9">
    <property type="expression patterns" value="baseline and differential"/>
</dbReference>
<organism evidence="1 2">
    <name type="scientific">Solanum tuberosum</name>
    <name type="common">Potato</name>
    <dbReference type="NCBI Taxonomy" id="4113"/>
    <lineage>
        <taxon>Eukaryota</taxon>
        <taxon>Viridiplantae</taxon>
        <taxon>Streptophyta</taxon>
        <taxon>Embryophyta</taxon>
        <taxon>Tracheophyta</taxon>
        <taxon>Spermatophyta</taxon>
        <taxon>Magnoliopsida</taxon>
        <taxon>eudicotyledons</taxon>
        <taxon>Gunneridae</taxon>
        <taxon>Pentapetalae</taxon>
        <taxon>asterids</taxon>
        <taxon>lamiids</taxon>
        <taxon>Solanales</taxon>
        <taxon>Solanaceae</taxon>
        <taxon>Solanoideae</taxon>
        <taxon>Solaneae</taxon>
        <taxon>Solanum</taxon>
    </lineage>
</organism>
<dbReference type="EnsemblPlants" id="PGSC0003DMT400078322">
    <property type="protein sequence ID" value="PGSC0003DMT400078322"/>
    <property type="gene ID" value="PGSC0003DMG400030491"/>
</dbReference>
<name>M1CZV9_SOLTU</name>
<evidence type="ECO:0000313" key="1">
    <source>
        <dbReference type="EnsemblPlants" id="PGSC0003DMT400078322"/>
    </source>
</evidence>
<sequence>MRKLFGLSSLTSMMVAKLLNANQRNGESCACCLHIVLIPYTGYLLLGFRTSLGSLYMNLSAKICKYRLMI</sequence>
<accession>M1CZV9</accession>
<dbReference type="Gramene" id="PGSC0003DMT400078322">
    <property type="protein sequence ID" value="PGSC0003DMT400078322"/>
    <property type="gene ID" value="PGSC0003DMG400030491"/>
</dbReference>
<protein>
    <submittedName>
        <fullName evidence="1">(Di)nucleoside polyphosphate hydrolase</fullName>
    </submittedName>
</protein>
<reference evidence="1" key="2">
    <citation type="submission" date="2015-06" db="UniProtKB">
        <authorList>
            <consortium name="EnsemblPlants"/>
        </authorList>
    </citation>
    <scope>IDENTIFICATION</scope>
    <source>
        <strain evidence="1">DM1-3 516 R44</strain>
    </source>
</reference>